<keyword evidence="2" id="KW-1185">Reference proteome</keyword>
<reference evidence="1 2" key="1">
    <citation type="submission" date="2019-09" db="EMBL/GenBank/DDBJ databases">
        <title>Genome Sequence of Larkinella sp MA1.</title>
        <authorList>
            <person name="Srinivasan S."/>
        </authorList>
    </citation>
    <scope>NUCLEOTIDE SEQUENCE [LARGE SCALE GENOMIC DNA]</scope>
    <source>
        <strain evidence="1 2">MA1</strain>
    </source>
</reference>
<protein>
    <submittedName>
        <fullName evidence="1">Uncharacterized protein</fullName>
    </submittedName>
</protein>
<dbReference type="EMBL" id="VTWS01000004">
    <property type="protein sequence ID" value="KAA9352716.1"/>
    <property type="molecule type" value="Genomic_DNA"/>
</dbReference>
<dbReference type="AlphaFoldDB" id="A0A5N1JEF8"/>
<proteinExistence type="predicted"/>
<name>A0A5N1JEF8_9BACT</name>
<gene>
    <name evidence="1" type="ORF">F0P93_16125</name>
</gene>
<comment type="caution">
    <text evidence="1">The sequence shown here is derived from an EMBL/GenBank/DDBJ whole genome shotgun (WGS) entry which is preliminary data.</text>
</comment>
<dbReference type="RefSeq" id="WP_150877687.1">
    <property type="nucleotide sequence ID" value="NZ_VTWS01000004.1"/>
</dbReference>
<sequence>MEPKTDKNIGQQEQEWQALAERLKEIRLTGFRKQRFDLTHFAFLQRLARYDSALAAEMKTQLPDLFDPLASAELETFSVASPQHGPGKHLTLSHATYVDAGVSEHFDSGIAVFHSGMMGNLAGPPPEFPGIQLLYLFSDDSRVHHYTITFRLFLYSIDPSNTQGGRFELIDREWGHPATANSRTRDVSLPSNFDEDTSSYLTIQVPGSRVQGKFYQFELRHLDWAGSPLNWWFYAVKVSKTYYRFFRT</sequence>
<organism evidence="1 2">
    <name type="scientific">Larkinella humicola</name>
    <dbReference type="NCBI Taxonomy" id="2607654"/>
    <lineage>
        <taxon>Bacteria</taxon>
        <taxon>Pseudomonadati</taxon>
        <taxon>Bacteroidota</taxon>
        <taxon>Cytophagia</taxon>
        <taxon>Cytophagales</taxon>
        <taxon>Spirosomataceae</taxon>
        <taxon>Larkinella</taxon>
    </lineage>
</organism>
<dbReference type="Proteomes" id="UP000326344">
    <property type="component" value="Unassembled WGS sequence"/>
</dbReference>
<evidence type="ECO:0000313" key="2">
    <source>
        <dbReference type="Proteomes" id="UP000326344"/>
    </source>
</evidence>
<evidence type="ECO:0000313" key="1">
    <source>
        <dbReference type="EMBL" id="KAA9352716.1"/>
    </source>
</evidence>
<accession>A0A5N1JEF8</accession>